<dbReference type="Gene3D" id="1.10.3210.10">
    <property type="entry name" value="Hypothetical protein af1432"/>
    <property type="match status" value="1"/>
</dbReference>
<accession>A0A380LMA3</accession>
<feature type="domain" description="HD" evidence="2">
    <location>
        <begin position="155"/>
        <end position="272"/>
    </location>
</feature>
<gene>
    <name evidence="3" type="primary">cbf</name>
    <name evidence="3" type="ORF">NCTC11087_01306</name>
</gene>
<dbReference type="InterPro" id="IPR050798">
    <property type="entry name" value="YhaM_exoribonuc/phosphodiest"/>
</dbReference>
<dbReference type="RefSeq" id="WP_022789442.1">
    <property type="nucleotide sequence ID" value="NZ_UHFX01000003.1"/>
</dbReference>
<keyword evidence="1 3" id="KW-0378">Hydrolase</keyword>
<dbReference type="InterPro" id="IPR006674">
    <property type="entry name" value="HD_domain"/>
</dbReference>
<dbReference type="GO" id="GO:0031125">
    <property type="term" value="P:rRNA 3'-end processing"/>
    <property type="evidence" value="ECO:0007669"/>
    <property type="project" value="TreeGrafter"/>
</dbReference>
<keyword evidence="4" id="KW-1185">Reference proteome</keyword>
<dbReference type="EMBL" id="UHFX01000003">
    <property type="protein sequence ID" value="SUO04393.1"/>
    <property type="molecule type" value="Genomic_DNA"/>
</dbReference>
<dbReference type="SUPFAM" id="SSF109604">
    <property type="entry name" value="HD-domain/PDEase-like"/>
    <property type="match status" value="1"/>
</dbReference>
<dbReference type="PANTHER" id="PTHR37294:SF1">
    <property type="entry name" value="3'-5' EXORIBONUCLEASE YHAM"/>
    <property type="match status" value="1"/>
</dbReference>
<evidence type="ECO:0000256" key="1">
    <source>
        <dbReference type="ARBA" id="ARBA00022801"/>
    </source>
</evidence>
<evidence type="ECO:0000313" key="3">
    <source>
        <dbReference type="EMBL" id="SUO04393.1"/>
    </source>
</evidence>
<organism evidence="3 4">
    <name type="scientific">Faecalicoccus pleomorphus</name>
    <dbReference type="NCBI Taxonomy" id="1323"/>
    <lineage>
        <taxon>Bacteria</taxon>
        <taxon>Bacillati</taxon>
        <taxon>Bacillota</taxon>
        <taxon>Erysipelotrichia</taxon>
        <taxon>Erysipelotrichales</taxon>
        <taxon>Erysipelotrichaceae</taxon>
        <taxon>Faecalicoccus</taxon>
    </lineage>
</organism>
<dbReference type="GeneID" id="77462266"/>
<dbReference type="PANTHER" id="PTHR37294">
    <property type="entry name" value="3'-5' EXORIBONUCLEASE YHAM"/>
    <property type="match status" value="1"/>
</dbReference>
<dbReference type="FunFam" id="1.10.3210.10:FF:000008">
    <property type="entry name" value="3'-5' exoribonuclease YhaM"/>
    <property type="match status" value="1"/>
</dbReference>
<dbReference type="InterPro" id="IPR003607">
    <property type="entry name" value="HD/PDEase_dom"/>
</dbReference>
<dbReference type="Pfam" id="PF01966">
    <property type="entry name" value="HD"/>
    <property type="match status" value="1"/>
</dbReference>
<dbReference type="AlphaFoldDB" id="A0A380LMA3"/>
<evidence type="ECO:0000259" key="2">
    <source>
        <dbReference type="Pfam" id="PF01966"/>
    </source>
</evidence>
<proteinExistence type="predicted"/>
<dbReference type="GO" id="GO:0016787">
    <property type="term" value="F:hydrolase activity"/>
    <property type="evidence" value="ECO:0007669"/>
    <property type="project" value="UniProtKB-KW"/>
</dbReference>
<reference evidence="3 4" key="1">
    <citation type="submission" date="2018-06" db="EMBL/GenBank/DDBJ databases">
        <authorList>
            <consortium name="Pathogen Informatics"/>
            <person name="Doyle S."/>
        </authorList>
    </citation>
    <scope>NUCLEOTIDE SEQUENCE [LARGE SCALE GENOMIC DNA]</scope>
    <source>
        <strain evidence="3 4">NCTC11087</strain>
    </source>
</reference>
<evidence type="ECO:0000313" key="4">
    <source>
        <dbReference type="Proteomes" id="UP000255523"/>
    </source>
</evidence>
<name>A0A380LMA3_9FIRM</name>
<dbReference type="EC" id="3.1.-.-" evidence="3"/>
<dbReference type="Proteomes" id="UP000255523">
    <property type="component" value="Unassembled WGS sequence"/>
</dbReference>
<protein>
    <submittedName>
        <fullName evidence="3">CMP-binding factor</fullName>
        <ecNumber evidence="3">3.1.-.-</ecNumber>
    </submittedName>
</protein>
<dbReference type="CDD" id="cd00077">
    <property type="entry name" value="HDc"/>
    <property type="match status" value="1"/>
</dbReference>
<dbReference type="OrthoDB" id="9778453at2"/>
<sequence>MIKDIVKEGPITLECLIARCERGKTAKNTPYLSLALEDSSGTLDAKFWNLTEEMIAQYTTGMVVEAHGDILFHRNAIQLRVRKLIPLEGKNVNDYVQNAPMSKTEMEEEIMEVVLAMKNETLQKVVLRILDQKQEEFYSYPAATKNHHNFVGGLAYHTLCMLRMAKHVVSEYTWLDADLLYAGVLLHDVGKTVELSQPVLPEYTMEGNLLGHISIMASYIDQVAREEGVQDEECVTLLKHMILSHHGKMEFGSPVLPMIPEAEVLNLLDNLDSRLYMMKQSLEQTKPGQFGPRVFALENRMIYRKKDEE</sequence>